<dbReference type="RefSeq" id="WP_352985252.1">
    <property type="nucleotide sequence ID" value="NZ_JBEQNA010000001.1"/>
</dbReference>
<feature type="transmembrane region" description="Helical" evidence="2">
    <location>
        <begin position="12"/>
        <end position="34"/>
    </location>
</feature>
<evidence type="ECO:0000313" key="3">
    <source>
        <dbReference type="EMBL" id="MES0836447.1"/>
    </source>
</evidence>
<dbReference type="EMBL" id="JBEQNB010000012">
    <property type="protein sequence ID" value="MES0836447.1"/>
    <property type="molecule type" value="Genomic_DNA"/>
</dbReference>
<feature type="region of interest" description="Disordered" evidence="1">
    <location>
        <begin position="37"/>
        <end position="80"/>
    </location>
</feature>
<feature type="compositionally biased region" description="Polar residues" evidence="1">
    <location>
        <begin position="45"/>
        <end position="55"/>
    </location>
</feature>
<protein>
    <submittedName>
        <fullName evidence="3">Histidine kinase</fullName>
    </submittedName>
</protein>
<accession>A0ABV1ZZB4</accession>
<keyword evidence="2" id="KW-0812">Transmembrane</keyword>
<evidence type="ECO:0000256" key="2">
    <source>
        <dbReference type="SAM" id="Phobius"/>
    </source>
</evidence>
<keyword evidence="4" id="KW-1185">Reference proteome</keyword>
<evidence type="ECO:0000313" key="4">
    <source>
        <dbReference type="Proteomes" id="UP001432401"/>
    </source>
</evidence>
<comment type="caution">
    <text evidence="3">The sequence shown here is derived from an EMBL/GenBank/DDBJ whole genome shotgun (WGS) entry which is preliminary data.</text>
</comment>
<evidence type="ECO:0000256" key="1">
    <source>
        <dbReference type="SAM" id="MobiDB-lite"/>
    </source>
</evidence>
<dbReference type="GO" id="GO:0016301">
    <property type="term" value="F:kinase activity"/>
    <property type="evidence" value="ECO:0007669"/>
    <property type="project" value="UniProtKB-KW"/>
</dbReference>
<sequence>MTDPSSFGTALWTLLIVAALVVALGLAAVSDMAMRRREDRAARNTPATGPGSRSASHAPRAPQAGATAGGAPDRDAAGRR</sequence>
<name>A0ABV1ZZB4_9ACTN</name>
<feature type="compositionally biased region" description="Low complexity" evidence="1">
    <location>
        <begin position="58"/>
        <end position="71"/>
    </location>
</feature>
<gene>
    <name evidence="3" type="ORF">ABUK86_21905</name>
</gene>
<keyword evidence="3" id="KW-0418">Kinase</keyword>
<keyword evidence="2" id="KW-1133">Transmembrane helix</keyword>
<dbReference type="Proteomes" id="UP001432401">
    <property type="component" value="Unassembled WGS sequence"/>
</dbReference>
<organism evidence="3 4">
    <name type="scientific">Nocardiopsis tropica</name>
    <dbReference type="NCBI Taxonomy" id="109330"/>
    <lineage>
        <taxon>Bacteria</taxon>
        <taxon>Bacillati</taxon>
        <taxon>Actinomycetota</taxon>
        <taxon>Actinomycetes</taxon>
        <taxon>Streptosporangiales</taxon>
        <taxon>Nocardiopsidaceae</taxon>
        <taxon>Nocardiopsis</taxon>
    </lineage>
</organism>
<reference evidence="3 4" key="1">
    <citation type="submission" date="2024-06" db="EMBL/GenBank/DDBJ databases">
        <authorList>
            <person name="Bataeva Y.V."/>
            <person name="Grigorian L.N."/>
            <person name="Solomentsev V.I."/>
        </authorList>
    </citation>
    <scope>NUCLEOTIDE SEQUENCE [LARGE SCALE GENOMIC DNA]</scope>
    <source>
        <strain evidence="4">SCPM-O-B-12605 (RCAM04882)</strain>
    </source>
</reference>
<keyword evidence="2" id="KW-0472">Membrane</keyword>
<proteinExistence type="predicted"/>
<keyword evidence="3" id="KW-0808">Transferase</keyword>